<dbReference type="Pfam" id="PF00171">
    <property type="entry name" value="Aldedh"/>
    <property type="match status" value="1"/>
</dbReference>
<keyword evidence="9" id="KW-1185">Reference proteome</keyword>
<keyword evidence="2 4" id="KW-0560">Oxidoreductase</keyword>
<evidence type="ECO:0000256" key="4">
    <source>
        <dbReference type="PIRNR" id="PIRNR036492"/>
    </source>
</evidence>
<evidence type="ECO:0000313" key="9">
    <source>
        <dbReference type="Proteomes" id="UP001500936"/>
    </source>
</evidence>
<dbReference type="RefSeq" id="WP_345264271.1">
    <property type="nucleotide sequence ID" value="NZ_BAABHB010000001.1"/>
</dbReference>
<dbReference type="PIRSF" id="PIRSF036492">
    <property type="entry name" value="ALDH"/>
    <property type="match status" value="1"/>
</dbReference>
<dbReference type="InterPro" id="IPR029510">
    <property type="entry name" value="Ald_DH_CS_GLU"/>
</dbReference>
<reference evidence="9" key="1">
    <citation type="journal article" date="2019" name="Int. J. Syst. Evol. Microbiol.">
        <title>The Global Catalogue of Microorganisms (GCM) 10K type strain sequencing project: providing services to taxonomists for standard genome sequencing and annotation.</title>
        <authorList>
            <consortium name="The Broad Institute Genomics Platform"/>
            <consortium name="The Broad Institute Genome Sequencing Center for Infectious Disease"/>
            <person name="Wu L."/>
            <person name="Ma J."/>
        </authorList>
    </citation>
    <scope>NUCLEOTIDE SEQUENCE [LARGE SCALE GENOMIC DNA]</scope>
    <source>
        <strain evidence="9">JCM 17925</strain>
    </source>
</reference>
<evidence type="ECO:0000256" key="6">
    <source>
        <dbReference type="RuleBase" id="RU003345"/>
    </source>
</evidence>
<evidence type="ECO:0000259" key="7">
    <source>
        <dbReference type="Pfam" id="PF00171"/>
    </source>
</evidence>
<dbReference type="CDD" id="cd07134">
    <property type="entry name" value="ALDH_AlkH-like"/>
    <property type="match status" value="1"/>
</dbReference>
<comment type="similarity">
    <text evidence="1 4 6">Belongs to the aldehyde dehydrogenase family.</text>
</comment>
<dbReference type="PROSITE" id="PS00687">
    <property type="entry name" value="ALDEHYDE_DEHYDR_GLU"/>
    <property type="match status" value="1"/>
</dbReference>
<dbReference type="SUPFAM" id="SSF53720">
    <property type="entry name" value="ALDH-like"/>
    <property type="match status" value="1"/>
</dbReference>
<evidence type="ECO:0000256" key="5">
    <source>
        <dbReference type="PROSITE-ProRule" id="PRU10007"/>
    </source>
</evidence>
<organism evidence="8 9">
    <name type="scientific">Nibrella viscosa</name>
    <dbReference type="NCBI Taxonomy" id="1084524"/>
    <lineage>
        <taxon>Bacteria</taxon>
        <taxon>Pseudomonadati</taxon>
        <taxon>Bacteroidota</taxon>
        <taxon>Cytophagia</taxon>
        <taxon>Cytophagales</taxon>
        <taxon>Spirosomataceae</taxon>
        <taxon>Nibrella</taxon>
    </lineage>
</organism>
<evidence type="ECO:0000313" key="8">
    <source>
        <dbReference type="EMBL" id="GAA4398151.1"/>
    </source>
</evidence>
<dbReference type="InterPro" id="IPR016162">
    <property type="entry name" value="Ald_DH_N"/>
</dbReference>
<dbReference type="PANTHER" id="PTHR43570">
    <property type="entry name" value="ALDEHYDE DEHYDROGENASE"/>
    <property type="match status" value="1"/>
</dbReference>
<proteinExistence type="inferred from homology"/>
<name>A0ABP8JZ53_9BACT</name>
<sequence length="476" mass="52914">MSATTAPIDLTTTLQTMFDRQRLHAPVQALTTAAERIDRLKRLQHWMLTNEEAIQQALYADFRKPAPEVSLAEIYAVNSELKFIIRHLKRWMKPQRVPTPLNMVGTTGYIRHEPKGNVLIISPWNYPFSLMIKPLLAALAAGNVVMLKPSELTPHTAALLNRMVQALFPPEEVALVEGDAAVAQALLDQPFNHIFFTGSPAVGRLVMAAAAKHLASVTLELGGKSPAIVDETAPLAEAAGQIAWGKCINNGQTCIAPDYLLVHESVKAPFLEAFRTAVQRMYNADGRGVEASDSYARIVNQRHFQRVRRLIDDAVEKGASISLGGQVNESTNFIEPTVLDGVTSDMQVMQEEIFGPVLPILTYRNREEVVQQVNAGEKPLALYIHSRNQQNIDYFLAHTSAGDTVINDMMLQYSHPEIPFGGVNNSGIGKSNGYFGFQEFSNQRGVVRRDFGTLKFVYPPYTPRVRKLINTLMKYF</sequence>
<keyword evidence="3" id="KW-0520">NAD</keyword>
<dbReference type="Proteomes" id="UP001500936">
    <property type="component" value="Unassembled WGS sequence"/>
</dbReference>
<accession>A0ABP8JZ53</accession>
<dbReference type="InterPro" id="IPR016161">
    <property type="entry name" value="Ald_DH/histidinol_DH"/>
</dbReference>
<evidence type="ECO:0000256" key="1">
    <source>
        <dbReference type="ARBA" id="ARBA00009986"/>
    </source>
</evidence>
<protein>
    <recommendedName>
        <fullName evidence="4">Aldehyde dehydrogenase</fullName>
    </recommendedName>
</protein>
<gene>
    <name evidence="8" type="ORF">GCM10023187_08490</name>
</gene>
<dbReference type="PANTHER" id="PTHR43570:SF20">
    <property type="entry name" value="ALDEHYDE DEHYDROGENASE ALDX-RELATED"/>
    <property type="match status" value="1"/>
</dbReference>
<dbReference type="InterPro" id="IPR012394">
    <property type="entry name" value="Aldehyde_DH_NAD(P)"/>
</dbReference>
<feature type="active site" evidence="5">
    <location>
        <position position="220"/>
    </location>
</feature>
<feature type="domain" description="Aldehyde dehydrogenase" evidence="7">
    <location>
        <begin position="29"/>
        <end position="444"/>
    </location>
</feature>
<evidence type="ECO:0000256" key="3">
    <source>
        <dbReference type="ARBA" id="ARBA00023027"/>
    </source>
</evidence>
<dbReference type="EMBL" id="BAABHB010000001">
    <property type="protein sequence ID" value="GAA4398151.1"/>
    <property type="molecule type" value="Genomic_DNA"/>
</dbReference>
<comment type="caution">
    <text evidence="8">The sequence shown here is derived from an EMBL/GenBank/DDBJ whole genome shotgun (WGS) entry which is preliminary data.</text>
</comment>
<dbReference type="Gene3D" id="3.40.309.10">
    <property type="entry name" value="Aldehyde Dehydrogenase, Chain A, domain 2"/>
    <property type="match status" value="1"/>
</dbReference>
<evidence type="ECO:0000256" key="2">
    <source>
        <dbReference type="ARBA" id="ARBA00023002"/>
    </source>
</evidence>
<dbReference type="InterPro" id="IPR016163">
    <property type="entry name" value="Ald_DH_C"/>
</dbReference>
<dbReference type="Gene3D" id="3.40.605.10">
    <property type="entry name" value="Aldehyde Dehydrogenase, Chain A, domain 1"/>
    <property type="match status" value="1"/>
</dbReference>
<dbReference type="InterPro" id="IPR015590">
    <property type="entry name" value="Aldehyde_DH_dom"/>
</dbReference>